<keyword evidence="2" id="KW-1185">Reference proteome</keyword>
<dbReference type="EMBL" id="JABFUD020000022">
    <property type="protein sequence ID" value="KAI5062760.1"/>
    <property type="molecule type" value="Genomic_DNA"/>
</dbReference>
<organism evidence="1 2">
    <name type="scientific">Adiantum capillus-veneris</name>
    <name type="common">Maidenhair fern</name>
    <dbReference type="NCBI Taxonomy" id="13818"/>
    <lineage>
        <taxon>Eukaryota</taxon>
        <taxon>Viridiplantae</taxon>
        <taxon>Streptophyta</taxon>
        <taxon>Embryophyta</taxon>
        <taxon>Tracheophyta</taxon>
        <taxon>Polypodiopsida</taxon>
        <taxon>Polypodiidae</taxon>
        <taxon>Polypodiales</taxon>
        <taxon>Pteridineae</taxon>
        <taxon>Pteridaceae</taxon>
        <taxon>Vittarioideae</taxon>
        <taxon>Adiantum</taxon>
    </lineage>
</organism>
<protein>
    <submittedName>
        <fullName evidence="1">Uncharacterized protein</fullName>
    </submittedName>
</protein>
<proteinExistence type="predicted"/>
<dbReference type="AlphaFoldDB" id="A0A9D4U7V9"/>
<dbReference type="Proteomes" id="UP000886520">
    <property type="component" value="Chromosome 22"/>
</dbReference>
<sequence length="218" mass="23865">TTAAHFSHSPSHAISILLLDSISPTTIICLQPLKLGGSLPFHQRYLLQEIIVISLLAGNHTNKLSESTSIIPPFRYLLHGGAKGILWLCCSPPRRLHLSPPQLWRSPTLPRDANNILYLSVLLSPLLSPSFSCCGKPPVQEGFDDLSRPPIFDPSRREARATLIVSRTEVQACKCLISNDICLQHTIRGGSIIVIYVVIIASLISSSDDCLRDGALRC</sequence>
<gene>
    <name evidence="1" type="ORF">GOP47_0023299</name>
</gene>
<evidence type="ECO:0000313" key="1">
    <source>
        <dbReference type="EMBL" id="KAI5062760.1"/>
    </source>
</evidence>
<comment type="caution">
    <text evidence="1">The sequence shown here is derived from an EMBL/GenBank/DDBJ whole genome shotgun (WGS) entry which is preliminary data.</text>
</comment>
<feature type="non-terminal residue" evidence="1">
    <location>
        <position position="1"/>
    </location>
</feature>
<name>A0A9D4U7V9_ADICA</name>
<reference evidence="1" key="1">
    <citation type="submission" date="2021-01" db="EMBL/GenBank/DDBJ databases">
        <title>Adiantum capillus-veneris genome.</title>
        <authorList>
            <person name="Fang Y."/>
            <person name="Liao Q."/>
        </authorList>
    </citation>
    <scope>NUCLEOTIDE SEQUENCE</scope>
    <source>
        <strain evidence="1">H3</strain>
        <tissue evidence="1">Leaf</tissue>
    </source>
</reference>
<accession>A0A9D4U7V9</accession>
<evidence type="ECO:0000313" key="2">
    <source>
        <dbReference type="Proteomes" id="UP000886520"/>
    </source>
</evidence>